<dbReference type="PANTHER" id="PTHR37422">
    <property type="entry name" value="TEICHURONIC ACID BIOSYNTHESIS PROTEIN TUAE"/>
    <property type="match status" value="1"/>
</dbReference>
<feature type="transmembrane region" description="Helical" evidence="5">
    <location>
        <begin position="352"/>
        <end position="376"/>
    </location>
</feature>
<feature type="domain" description="O-antigen ligase-related" evidence="6">
    <location>
        <begin position="198"/>
        <end position="367"/>
    </location>
</feature>
<accession>A0ABS1BWW4</accession>
<evidence type="ECO:0000256" key="5">
    <source>
        <dbReference type="SAM" id="Phobius"/>
    </source>
</evidence>
<dbReference type="RefSeq" id="WP_200504012.1">
    <property type="nucleotide sequence ID" value="NZ_JAEHFX010000001.1"/>
</dbReference>
<feature type="transmembrane region" description="Helical" evidence="5">
    <location>
        <begin position="383"/>
        <end position="399"/>
    </location>
</feature>
<dbReference type="Proteomes" id="UP000644147">
    <property type="component" value="Unassembled WGS sequence"/>
</dbReference>
<feature type="transmembrane region" description="Helical" evidence="5">
    <location>
        <begin position="110"/>
        <end position="131"/>
    </location>
</feature>
<keyword evidence="8" id="KW-1185">Reference proteome</keyword>
<evidence type="ECO:0000256" key="2">
    <source>
        <dbReference type="ARBA" id="ARBA00022692"/>
    </source>
</evidence>
<keyword evidence="4 5" id="KW-0472">Membrane</keyword>
<evidence type="ECO:0000256" key="3">
    <source>
        <dbReference type="ARBA" id="ARBA00022989"/>
    </source>
</evidence>
<dbReference type="EMBL" id="JAEHFX010000001">
    <property type="protein sequence ID" value="MBK0401376.1"/>
    <property type="molecule type" value="Genomic_DNA"/>
</dbReference>
<dbReference type="GO" id="GO:0016874">
    <property type="term" value="F:ligase activity"/>
    <property type="evidence" value="ECO:0007669"/>
    <property type="project" value="UniProtKB-KW"/>
</dbReference>
<evidence type="ECO:0000313" key="8">
    <source>
        <dbReference type="Proteomes" id="UP000644147"/>
    </source>
</evidence>
<feature type="transmembrane region" description="Helical" evidence="5">
    <location>
        <begin position="168"/>
        <end position="186"/>
    </location>
</feature>
<dbReference type="Pfam" id="PF04932">
    <property type="entry name" value="Wzy_C"/>
    <property type="match status" value="1"/>
</dbReference>
<keyword evidence="3 5" id="KW-1133">Transmembrane helix</keyword>
<organism evidence="7 8">
    <name type="scientific">Adhaeribacter terrigena</name>
    <dbReference type="NCBI Taxonomy" id="2793070"/>
    <lineage>
        <taxon>Bacteria</taxon>
        <taxon>Pseudomonadati</taxon>
        <taxon>Bacteroidota</taxon>
        <taxon>Cytophagia</taxon>
        <taxon>Cytophagales</taxon>
        <taxon>Hymenobacteraceae</taxon>
        <taxon>Adhaeribacter</taxon>
    </lineage>
</organism>
<feature type="transmembrane region" description="Helical" evidence="5">
    <location>
        <begin position="246"/>
        <end position="266"/>
    </location>
</feature>
<feature type="transmembrane region" description="Helical" evidence="5">
    <location>
        <begin position="193"/>
        <end position="209"/>
    </location>
</feature>
<sequence>MPLKNRLLLFAWLFYFCSLPLFKAFANVAEVALVILSFWPGTFSGLKHSVLRYKNVAALTLISGILILGMLYTEDLQNGWKILKHQHRFLIIPLLFLLHARLLQENFRKLNLAYILATGTACAFIVLLYLLPEETARSIANATKLTLPYPDNIHRAAFGLYSPFIDRLQFSSLTAVAVLSSLYLIVVNYKRKVLLAALPLLLFTMLILGGRGAQLALFISLLVYAVAIAVNILYPKLRKRTGKMAAATMLVLVGILFFAGIPYVSFKTLKPVQERFYQTKWEMDLLENQEYKQYDYEHFTTLRRLVSYKNMWQVVQQNPVLGTGTGDFHPELRKAYSANNPEMELNTHNQYLLFWGMTGIFGLLVFLAVLGFWLLNLRGRGQLYFYGLAFLVFYLVNMLPDTVLATQVDSMLFCTFMAFIGLQKYDQDAQPIQSV</sequence>
<feature type="transmembrane region" description="Helical" evidence="5">
    <location>
        <begin position="12"/>
        <end position="36"/>
    </location>
</feature>
<evidence type="ECO:0000256" key="4">
    <source>
        <dbReference type="ARBA" id="ARBA00023136"/>
    </source>
</evidence>
<feature type="transmembrane region" description="Helical" evidence="5">
    <location>
        <begin position="56"/>
        <end position="73"/>
    </location>
</feature>
<evidence type="ECO:0000313" key="7">
    <source>
        <dbReference type="EMBL" id="MBK0401376.1"/>
    </source>
</evidence>
<protein>
    <submittedName>
        <fullName evidence="7">O-antigen ligase family protein</fullName>
    </submittedName>
</protein>
<evidence type="ECO:0000259" key="6">
    <source>
        <dbReference type="Pfam" id="PF04932"/>
    </source>
</evidence>
<feature type="transmembrane region" description="Helical" evidence="5">
    <location>
        <begin position="215"/>
        <end position="234"/>
    </location>
</feature>
<gene>
    <name evidence="7" type="ORF">I5M27_00160</name>
</gene>
<proteinExistence type="predicted"/>
<comment type="subcellular location">
    <subcellularLocation>
        <location evidence="1">Membrane</location>
        <topology evidence="1">Multi-pass membrane protein</topology>
    </subcellularLocation>
</comment>
<keyword evidence="7" id="KW-0436">Ligase</keyword>
<dbReference type="PANTHER" id="PTHR37422:SF17">
    <property type="entry name" value="O-ANTIGEN LIGASE"/>
    <property type="match status" value="1"/>
</dbReference>
<comment type="caution">
    <text evidence="7">The sequence shown here is derived from an EMBL/GenBank/DDBJ whole genome shotgun (WGS) entry which is preliminary data.</text>
</comment>
<dbReference type="InterPro" id="IPR051533">
    <property type="entry name" value="WaaL-like"/>
</dbReference>
<keyword evidence="2 5" id="KW-0812">Transmembrane</keyword>
<dbReference type="InterPro" id="IPR007016">
    <property type="entry name" value="O-antigen_ligase-rel_domated"/>
</dbReference>
<reference evidence="7 8" key="1">
    <citation type="submission" date="2020-12" db="EMBL/GenBank/DDBJ databases">
        <title>Bacterial novel species Adhaeribacter sp. BT258 isolated from soil.</title>
        <authorList>
            <person name="Jung H.-Y."/>
        </authorList>
    </citation>
    <scope>NUCLEOTIDE SEQUENCE [LARGE SCALE GENOMIC DNA]</scope>
    <source>
        <strain evidence="7 8">BT258</strain>
    </source>
</reference>
<name>A0ABS1BWW4_9BACT</name>
<evidence type="ECO:0000256" key="1">
    <source>
        <dbReference type="ARBA" id="ARBA00004141"/>
    </source>
</evidence>